<dbReference type="Proteomes" id="UP000234498">
    <property type="component" value="Unassembled WGS sequence"/>
</dbReference>
<evidence type="ECO:0000313" key="2">
    <source>
        <dbReference type="EMBL" id="SMX75758.1"/>
    </source>
</evidence>
<dbReference type="InterPro" id="IPR041657">
    <property type="entry name" value="HTH_17"/>
</dbReference>
<gene>
    <name evidence="2" type="ORF">BLIN101_01302</name>
</gene>
<accession>A0A2H1IKQ5</accession>
<protein>
    <recommendedName>
        <fullName evidence="1">Helix-turn-helix domain-containing protein</fullName>
    </recommendedName>
</protein>
<sequence length="71" mass="7558">MTNGGLLAQAETLIRTATLSVPEAADALGLTEASLRTAIARGSIPAAHILVPDHRVLRILRSTVERKKEQS</sequence>
<dbReference type="EMBL" id="FXZA01000004">
    <property type="protein sequence ID" value="SMX75758.1"/>
    <property type="molecule type" value="Genomic_DNA"/>
</dbReference>
<dbReference type="AlphaFoldDB" id="A0A2H1IKQ5"/>
<reference evidence="3" key="1">
    <citation type="submission" date="2017-03" db="EMBL/GenBank/DDBJ databases">
        <authorList>
            <person name="Monnet C."/>
        </authorList>
    </citation>
    <scope>NUCLEOTIDE SEQUENCE [LARGE SCALE GENOMIC DNA]</scope>
    <source>
        <strain evidence="3">Mu101</strain>
    </source>
</reference>
<dbReference type="RefSeq" id="WP_101594413.1">
    <property type="nucleotide sequence ID" value="NZ_FXZA01000004.1"/>
</dbReference>
<evidence type="ECO:0000259" key="1">
    <source>
        <dbReference type="Pfam" id="PF12728"/>
    </source>
</evidence>
<feature type="domain" description="Helix-turn-helix" evidence="1">
    <location>
        <begin position="19"/>
        <end position="66"/>
    </location>
</feature>
<organism evidence="2 3">
    <name type="scientific">Brevibacterium linens</name>
    <dbReference type="NCBI Taxonomy" id="1703"/>
    <lineage>
        <taxon>Bacteria</taxon>
        <taxon>Bacillati</taxon>
        <taxon>Actinomycetota</taxon>
        <taxon>Actinomycetes</taxon>
        <taxon>Micrococcales</taxon>
        <taxon>Brevibacteriaceae</taxon>
        <taxon>Brevibacterium</taxon>
    </lineage>
</organism>
<name>A0A2H1IKQ5_BRELN</name>
<proteinExistence type="predicted"/>
<evidence type="ECO:0000313" key="3">
    <source>
        <dbReference type="Proteomes" id="UP000234498"/>
    </source>
</evidence>
<dbReference type="Pfam" id="PF12728">
    <property type="entry name" value="HTH_17"/>
    <property type="match status" value="1"/>
</dbReference>